<dbReference type="PANTHER" id="PTHR13355">
    <property type="entry name" value="GLUCOSAMINE 6-PHOSPHATE N-ACETYLTRANSFERASE"/>
    <property type="match status" value="1"/>
</dbReference>
<keyword evidence="3" id="KW-1185">Reference proteome</keyword>
<organism evidence="2 3">
    <name type="scientific">Mycena belliarum</name>
    <dbReference type="NCBI Taxonomy" id="1033014"/>
    <lineage>
        <taxon>Eukaryota</taxon>
        <taxon>Fungi</taxon>
        <taxon>Dikarya</taxon>
        <taxon>Basidiomycota</taxon>
        <taxon>Agaricomycotina</taxon>
        <taxon>Agaricomycetes</taxon>
        <taxon>Agaricomycetidae</taxon>
        <taxon>Agaricales</taxon>
        <taxon>Marasmiineae</taxon>
        <taxon>Mycenaceae</taxon>
        <taxon>Mycena</taxon>
    </lineage>
</organism>
<sequence>MSRIVSTEVVSTVGDQKIIQECHRIRKDVFHLEQKFPLETEYDEVEDVAVHFLVRVTEEDPATAARRVKCVGTVRATPPGTYPGSTRYKLSRFAVEKAYRKYGLGRLLLDSLHEWVRQDAAAARRPAEVECHSQLSAIGFYAKFGYASEGSQFDEDGAPHLNMVLRLMVLRLERARESVKRD</sequence>
<dbReference type="SUPFAM" id="SSF55729">
    <property type="entry name" value="Acyl-CoA N-acyltransferases (Nat)"/>
    <property type="match status" value="1"/>
</dbReference>
<dbReference type="InterPro" id="IPR000182">
    <property type="entry name" value="GNAT_dom"/>
</dbReference>
<protein>
    <submittedName>
        <fullName evidence="2">Acyl-CoA N-acyltransferase</fullName>
    </submittedName>
</protein>
<accession>A0AAD6XTE8</accession>
<reference evidence="2" key="1">
    <citation type="submission" date="2023-03" db="EMBL/GenBank/DDBJ databases">
        <title>Massive genome expansion in bonnet fungi (Mycena s.s.) driven by repeated elements and novel gene families across ecological guilds.</title>
        <authorList>
            <consortium name="Lawrence Berkeley National Laboratory"/>
            <person name="Harder C.B."/>
            <person name="Miyauchi S."/>
            <person name="Viragh M."/>
            <person name="Kuo A."/>
            <person name="Thoen E."/>
            <person name="Andreopoulos B."/>
            <person name="Lu D."/>
            <person name="Skrede I."/>
            <person name="Drula E."/>
            <person name="Henrissat B."/>
            <person name="Morin E."/>
            <person name="Kohler A."/>
            <person name="Barry K."/>
            <person name="LaButti K."/>
            <person name="Morin E."/>
            <person name="Salamov A."/>
            <person name="Lipzen A."/>
            <person name="Mereny Z."/>
            <person name="Hegedus B."/>
            <person name="Baldrian P."/>
            <person name="Stursova M."/>
            <person name="Weitz H."/>
            <person name="Taylor A."/>
            <person name="Grigoriev I.V."/>
            <person name="Nagy L.G."/>
            <person name="Martin F."/>
            <person name="Kauserud H."/>
        </authorList>
    </citation>
    <scope>NUCLEOTIDE SEQUENCE</scope>
    <source>
        <strain evidence="2">CBHHK173m</strain>
    </source>
</reference>
<dbReference type="Pfam" id="PF13673">
    <property type="entry name" value="Acetyltransf_10"/>
    <property type="match status" value="1"/>
</dbReference>
<feature type="domain" description="N-acetyltransferase" evidence="1">
    <location>
        <begin position="8"/>
        <end position="173"/>
    </location>
</feature>
<evidence type="ECO:0000313" key="3">
    <source>
        <dbReference type="Proteomes" id="UP001222325"/>
    </source>
</evidence>
<proteinExistence type="predicted"/>
<evidence type="ECO:0000259" key="1">
    <source>
        <dbReference type="PROSITE" id="PS51186"/>
    </source>
</evidence>
<dbReference type="Gene3D" id="3.40.630.30">
    <property type="match status" value="1"/>
</dbReference>
<comment type="caution">
    <text evidence="2">The sequence shown here is derived from an EMBL/GenBank/DDBJ whole genome shotgun (WGS) entry which is preliminary data.</text>
</comment>
<dbReference type="CDD" id="cd04301">
    <property type="entry name" value="NAT_SF"/>
    <property type="match status" value="1"/>
</dbReference>
<dbReference type="InterPro" id="IPR016181">
    <property type="entry name" value="Acyl_CoA_acyltransferase"/>
</dbReference>
<dbReference type="PANTHER" id="PTHR13355:SF22">
    <property type="entry name" value="SLL0786 PROTEIN"/>
    <property type="match status" value="1"/>
</dbReference>
<dbReference type="InterPro" id="IPR039143">
    <property type="entry name" value="GNPNAT1-like"/>
</dbReference>
<dbReference type="Proteomes" id="UP001222325">
    <property type="component" value="Unassembled WGS sequence"/>
</dbReference>
<dbReference type="GO" id="GO:0008080">
    <property type="term" value="F:N-acetyltransferase activity"/>
    <property type="evidence" value="ECO:0007669"/>
    <property type="project" value="TreeGrafter"/>
</dbReference>
<gene>
    <name evidence="2" type="ORF">B0H15DRAFT_829681</name>
</gene>
<dbReference type="AlphaFoldDB" id="A0AAD6XTE8"/>
<dbReference type="EMBL" id="JARJCN010000014">
    <property type="protein sequence ID" value="KAJ7094462.1"/>
    <property type="molecule type" value="Genomic_DNA"/>
</dbReference>
<name>A0AAD6XTE8_9AGAR</name>
<dbReference type="PROSITE" id="PS51186">
    <property type="entry name" value="GNAT"/>
    <property type="match status" value="1"/>
</dbReference>
<evidence type="ECO:0000313" key="2">
    <source>
        <dbReference type="EMBL" id="KAJ7094462.1"/>
    </source>
</evidence>